<dbReference type="InterPro" id="IPR013087">
    <property type="entry name" value="Znf_C2H2_type"/>
</dbReference>
<keyword evidence="3 5" id="KW-0863">Zinc-finger</keyword>
<feature type="region of interest" description="Disordered" evidence="6">
    <location>
        <begin position="291"/>
        <end position="344"/>
    </location>
</feature>
<gene>
    <name evidence="8" type="ORF">ODALV1_LOCUS31703</name>
</gene>
<dbReference type="PROSITE" id="PS50157">
    <property type="entry name" value="ZINC_FINGER_C2H2_2"/>
    <property type="match status" value="1"/>
</dbReference>
<evidence type="ECO:0000313" key="9">
    <source>
        <dbReference type="Proteomes" id="UP001642540"/>
    </source>
</evidence>
<feature type="compositionally biased region" description="Polar residues" evidence="6">
    <location>
        <begin position="308"/>
        <end position="332"/>
    </location>
</feature>
<evidence type="ECO:0000256" key="2">
    <source>
        <dbReference type="ARBA" id="ARBA00022737"/>
    </source>
</evidence>
<reference evidence="8 9" key="1">
    <citation type="submission" date="2024-08" db="EMBL/GenBank/DDBJ databases">
        <authorList>
            <person name="Cucini C."/>
            <person name="Frati F."/>
        </authorList>
    </citation>
    <scope>NUCLEOTIDE SEQUENCE [LARGE SCALE GENOMIC DNA]</scope>
</reference>
<proteinExistence type="predicted"/>
<dbReference type="Proteomes" id="UP001642540">
    <property type="component" value="Unassembled WGS sequence"/>
</dbReference>
<name>A0ABP1SB01_9HEXA</name>
<dbReference type="PANTHER" id="PTHR24403">
    <property type="entry name" value="ZINC FINGER PROTEIN"/>
    <property type="match status" value="1"/>
</dbReference>
<comment type="caution">
    <text evidence="8">The sequence shown here is derived from an EMBL/GenBank/DDBJ whole genome shotgun (WGS) entry which is preliminary data.</text>
</comment>
<evidence type="ECO:0000256" key="4">
    <source>
        <dbReference type="ARBA" id="ARBA00022833"/>
    </source>
</evidence>
<evidence type="ECO:0000313" key="8">
    <source>
        <dbReference type="EMBL" id="CAL8149337.1"/>
    </source>
</evidence>
<evidence type="ECO:0000256" key="6">
    <source>
        <dbReference type="SAM" id="MobiDB-lite"/>
    </source>
</evidence>
<dbReference type="SMART" id="SM00355">
    <property type="entry name" value="ZnF_C2H2"/>
    <property type="match status" value="4"/>
</dbReference>
<dbReference type="InterPro" id="IPR050688">
    <property type="entry name" value="Zinc_finger/UBP_domain"/>
</dbReference>
<feature type="domain" description="C2H2-type" evidence="7">
    <location>
        <begin position="240"/>
        <end position="262"/>
    </location>
</feature>
<keyword evidence="1" id="KW-0479">Metal-binding</keyword>
<feature type="compositionally biased region" description="Low complexity" evidence="6">
    <location>
        <begin position="89"/>
        <end position="105"/>
    </location>
</feature>
<keyword evidence="9" id="KW-1185">Reference proteome</keyword>
<evidence type="ECO:0000256" key="5">
    <source>
        <dbReference type="PROSITE-ProRule" id="PRU00042"/>
    </source>
</evidence>
<keyword evidence="2" id="KW-0677">Repeat</keyword>
<feature type="region of interest" description="Disordered" evidence="6">
    <location>
        <begin position="34"/>
        <end position="142"/>
    </location>
</feature>
<accession>A0ABP1SB01</accession>
<dbReference type="EMBL" id="CAXLJM020000201">
    <property type="protein sequence ID" value="CAL8149337.1"/>
    <property type="molecule type" value="Genomic_DNA"/>
</dbReference>
<feature type="compositionally biased region" description="Acidic residues" evidence="6">
    <location>
        <begin position="43"/>
        <end position="52"/>
    </location>
</feature>
<dbReference type="PANTHER" id="PTHR24403:SF67">
    <property type="entry name" value="FI01116P-RELATED"/>
    <property type="match status" value="1"/>
</dbReference>
<dbReference type="Gene3D" id="3.30.160.60">
    <property type="entry name" value="Classic Zinc Finger"/>
    <property type="match status" value="2"/>
</dbReference>
<feature type="compositionally biased region" description="Polar residues" evidence="6">
    <location>
        <begin position="126"/>
        <end position="139"/>
    </location>
</feature>
<organism evidence="8 9">
    <name type="scientific">Orchesella dallaii</name>
    <dbReference type="NCBI Taxonomy" id="48710"/>
    <lineage>
        <taxon>Eukaryota</taxon>
        <taxon>Metazoa</taxon>
        <taxon>Ecdysozoa</taxon>
        <taxon>Arthropoda</taxon>
        <taxon>Hexapoda</taxon>
        <taxon>Collembola</taxon>
        <taxon>Entomobryomorpha</taxon>
        <taxon>Entomobryoidea</taxon>
        <taxon>Orchesellidae</taxon>
        <taxon>Orchesellinae</taxon>
        <taxon>Orchesella</taxon>
    </lineage>
</organism>
<protein>
    <recommendedName>
        <fullName evidence="7">C2H2-type domain-containing protein</fullName>
    </recommendedName>
</protein>
<feature type="compositionally biased region" description="Polar residues" evidence="6">
    <location>
        <begin position="66"/>
        <end position="88"/>
    </location>
</feature>
<sequence length="372" mass="42150">MKYCVTPDILWQICFSEFEVVEVKYINAELSLDDLNDKPGCPEDGELDDEDGGVPSVPVLEDGYSFPNTQNADVTMQNNGLVSPPKQNLDSSLFSDSDKSPQSSKDSARDSDYMPRTSAKRRKWTTSKTASELQTSRNSIRQRHYTHKCSQCPYSAPTILQLITHLKLHEEGSGACVCPDCGWYVRQNKLNVHRGTRHKSSKNITYQKSNPGLNLKIRKKPTITIKPSEGHRRHPADKHYKCHECPFSSSSRVHLKSHLEVHREGVQGVTCSDCGWYVDVKKLYLHRRRRHQSLQPVRPSENHPFPLENNNAKISSTGQSSMQSVTAESQPGPSVRQEDSSMGNGRVMVSVSTHLNALRYNWWIYKKNLQGQ</sequence>
<dbReference type="Pfam" id="PF00096">
    <property type="entry name" value="zf-C2H2"/>
    <property type="match status" value="1"/>
</dbReference>
<keyword evidence="4" id="KW-0862">Zinc</keyword>
<evidence type="ECO:0000256" key="3">
    <source>
        <dbReference type="ARBA" id="ARBA00022771"/>
    </source>
</evidence>
<evidence type="ECO:0000256" key="1">
    <source>
        <dbReference type="ARBA" id="ARBA00022723"/>
    </source>
</evidence>
<evidence type="ECO:0000259" key="7">
    <source>
        <dbReference type="PROSITE" id="PS50157"/>
    </source>
</evidence>